<feature type="compositionally biased region" description="Pro residues" evidence="7">
    <location>
        <begin position="256"/>
        <end position="266"/>
    </location>
</feature>
<comment type="subcellular location">
    <subcellularLocation>
        <location evidence="1 6">Nucleus</location>
    </subcellularLocation>
</comment>
<dbReference type="GO" id="GO:0048468">
    <property type="term" value="P:cell development"/>
    <property type="evidence" value="ECO:0007669"/>
    <property type="project" value="TreeGrafter"/>
</dbReference>
<dbReference type="Pfam" id="PF05920">
    <property type="entry name" value="Homeobox_KN"/>
    <property type="match status" value="1"/>
</dbReference>
<evidence type="ECO:0000256" key="4">
    <source>
        <dbReference type="ARBA" id="ARBA00023155"/>
    </source>
</evidence>
<dbReference type="CDD" id="cd00086">
    <property type="entry name" value="homeodomain"/>
    <property type="match status" value="1"/>
</dbReference>
<evidence type="ECO:0000256" key="3">
    <source>
        <dbReference type="ARBA" id="ARBA00023125"/>
    </source>
</evidence>
<dbReference type="PANTHER" id="PTHR11211">
    <property type="entry name" value="IROQUOIS-CLASS HOMEODOMAIN PROTEIN IRX"/>
    <property type="match status" value="1"/>
</dbReference>
<comment type="similarity">
    <text evidence="2">Belongs to the TALE/IRO homeobox family.</text>
</comment>
<dbReference type="PANTHER" id="PTHR11211:SF40">
    <property type="entry name" value="MIRROR, ISOFORM C"/>
    <property type="match status" value="1"/>
</dbReference>
<evidence type="ECO:0000259" key="8">
    <source>
        <dbReference type="PROSITE" id="PS50071"/>
    </source>
</evidence>
<gene>
    <name evidence="9" type="ORF">TASK_LOCUS231</name>
</gene>
<feature type="region of interest" description="Disordered" evidence="7">
    <location>
        <begin position="75"/>
        <end position="108"/>
    </location>
</feature>
<keyword evidence="10" id="KW-1185">Reference proteome</keyword>
<feature type="DNA-binding region" description="Homeobox" evidence="6">
    <location>
        <begin position="187"/>
        <end position="244"/>
    </location>
</feature>
<dbReference type="InterPro" id="IPR001356">
    <property type="entry name" value="HD"/>
</dbReference>
<evidence type="ECO:0000313" key="9">
    <source>
        <dbReference type="EMBL" id="VDK20497.1"/>
    </source>
</evidence>
<dbReference type="InterPro" id="IPR009057">
    <property type="entry name" value="Homeodomain-like_sf"/>
</dbReference>
<accession>A0A0R3VSS2</accession>
<dbReference type="SUPFAM" id="SSF46689">
    <property type="entry name" value="Homeodomain-like"/>
    <property type="match status" value="1"/>
</dbReference>
<keyword evidence="4 6" id="KW-0371">Homeobox</keyword>
<sequence>MEPTPDAALSTSLLNGVTEMGDFEPPPPPPLPLPALPLSSAAALTLNDNATWLRLMEQHPLVLRNLFSAAAQSFRHSDGEGENRDSVEMGESSTSLTSQEIQGGPPLTALPLKSPSIESLLNPIGSLLTGPKRPSSTSFVLESSCPFAMEKLPTLNSPDIFKNREARHFSPNEIEENRDDGLPVKKKIATRETTCLLKNWLYEHRKNPYPTKEEKVMLATVTRMNLTQVSTWFANARRRLKKENRLTWSTKNRTLPPQPSPPPPPSSALQPLPSMFWNEDCSIVRSLATQVHSILWSQVVKDIRSRMASNEVEKEAALEPTSASPPPPPPLPHPPSSTKIWSLAALVEERPPYKELSGDKN</sequence>
<dbReference type="WBParaSite" id="TASK_0000023001-mRNA-1">
    <property type="protein sequence ID" value="TASK_0000023001-mRNA-1"/>
    <property type="gene ID" value="TASK_0000023001"/>
</dbReference>
<keyword evidence="3 6" id="KW-0238">DNA-binding</keyword>
<evidence type="ECO:0000256" key="2">
    <source>
        <dbReference type="ARBA" id="ARBA00008446"/>
    </source>
</evidence>
<reference evidence="9 10" key="2">
    <citation type="submission" date="2018-11" db="EMBL/GenBank/DDBJ databases">
        <authorList>
            <consortium name="Pathogen Informatics"/>
        </authorList>
    </citation>
    <scope>NUCLEOTIDE SEQUENCE [LARGE SCALE GENOMIC DNA]</scope>
</reference>
<dbReference type="FunFam" id="1.10.10.60:FF:000003">
    <property type="entry name" value="Iroquois-class homeobox protein IRX"/>
    <property type="match status" value="1"/>
</dbReference>
<evidence type="ECO:0000256" key="7">
    <source>
        <dbReference type="SAM" id="MobiDB-lite"/>
    </source>
</evidence>
<evidence type="ECO:0000313" key="11">
    <source>
        <dbReference type="WBParaSite" id="TASK_0000023001-mRNA-1"/>
    </source>
</evidence>
<evidence type="ECO:0000313" key="10">
    <source>
        <dbReference type="Proteomes" id="UP000282613"/>
    </source>
</evidence>
<proteinExistence type="inferred from homology"/>
<feature type="region of interest" description="Disordered" evidence="7">
    <location>
        <begin position="243"/>
        <end position="272"/>
    </location>
</feature>
<dbReference type="PROSITE" id="PS50071">
    <property type="entry name" value="HOMEOBOX_2"/>
    <property type="match status" value="1"/>
</dbReference>
<organism evidence="11">
    <name type="scientific">Taenia asiatica</name>
    <name type="common">Asian tapeworm</name>
    <dbReference type="NCBI Taxonomy" id="60517"/>
    <lineage>
        <taxon>Eukaryota</taxon>
        <taxon>Metazoa</taxon>
        <taxon>Spiralia</taxon>
        <taxon>Lophotrochozoa</taxon>
        <taxon>Platyhelminthes</taxon>
        <taxon>Cestoda</taxon>
        <taxon>Eucestoda</taxon>
        <taxon>Cyclophyllidea</taxon>
        <taxon>Taeniidae</taxon>
        <taxon>Taenia</taxon>
    </lineage>
</organism>
<dbReference type="PROSITE" id="PS00027">
    <property type="entry name" value="HOMEOBOX_1"/>
    <property type="match status" value="1"/>
</dbReference>
<feature type="compositionally biased region" description="Pro residues" evidence="7">
    <location>
        <begin position="323"/>
        <end position="335"/>
    </location>
</feature>
<dbReference type="GO" id="GO:0000978">
    <property type="term" value="F:RNA polymerase II cis-regulatory region sequence-specific DNA binding"/>
    <property type="evidence" value="ECO:0007669"/>
    <property type="project" value="TreeGrafter"/>
</dbReference>
<dbReference type="OrthoDB" id="5399138at2759"/>
<dbReference type="GO" id="GO:0000981">
    <property type="term" value="F:DNA-binding transcription factor activity, RNA polymerase II-specific"/>
    <property type="evidence" value="ECO:0007669"/>
    <property type="project" value="InterPro"/>
</dbReference>
<feature type="region of interest" description="Disordered" evidence="7">
    <location>
        <begin position="311"/>
        <end position="338"/>
    </location>
</feature>
<keyword evidence="5 6" id="KW-0539">Nucleus</keyword>
<evidence type="ECO:0000256" key="1">
    <source>
        <dbReference type="ARBA" id="ARBA00004123"/>
    </source>
</evidence>
<feature type="compositionally biased region" description="Polar residues" evidence="7">
    <location>
        <begin position="91"/>
        <end position="101"/>
    </location>
</feature>
<evidence type="ECO:0000256" key="5">
    <source>
        <dbReference type="ARBA" id="ARBA00023242"/>
    </source>
</evidence>
<dbReference type="AlphaFoldDB" id="A0A0R3VSS2"/>
<dbReference type="GO" id="GO:0005634">
    <property type="term" value="C:nucleus"/>
    <property type="evidence" value="ECO:0007669"/>
    <property type="project" value="UniProtKB-SubCell"/>
</dbReference>
<dbReference type="InterPro" id="IPR008422">
    <property type="entry name" value="KN_HD"/>
</dbReference>
<dbReference type="InterPro" id="IPR017970">
    <property type="entry name" value="Homeobox_CS"/>
</dbReference>
<protein>
    <submittedName>
        <fullName evidence="11">Homeobox domain-containing protein</fullName>
    </submittedName>
</protein>
<feature type="domain" description="Homeobox" evidence="8">
    <location>
        <begin position="185"/>
        <end position="243"/>
    </location>
</feature>
<dbReference type="STRING" id="60517.A0A0R3VSS2"/>
<name>A0A0R3VSS2_TAEAS</name>
<dbReference type="GO" id="GO:0030182">
    <property type="term" value="P:neuron differentiation"/>
    <property type="evidence" value="ECO:0007669"/>
    <property type="project" value="TreeGrafter"/>
</dbReference>
<dbReference type="Gene3D" id="1.10.10.60">
    <property type="entry name" value="Homeodomain-like"/>
    <property type="match status" value="1"/>
</dbReference>
<evidence type="ECO:0000256" key="6">
    <source>
        <dbReference type="PROSITE-ProRule" id="PRU00108"/>
    </source>
</evidence>
<feature type="compositionally biased region" description="Basic and acidic residues" evidence="7">
    <location>
        <begin position="75"/>
        <end position="87"/>
    </location>
</feature>
<dbReference type="EMBL" id="UYRS01000024">
    <property type="protein sequence ID" value="VDK20497.1"/>
    <property type="molecule type" value="Genomic_DNA"/>
</dbReference>
<dbReference type="Proteomes" id="UP000282613">
    <property type="component" value="Unassembled WGS sequence"/>
</dbReference>
<feature type="region of interest" description="Disordered" evidence="7">
    <location>
        <begin position="1"/>
        <end position="28"/>
    </location>
</feature>
<reference evidence="11" key="1">
    <citation type="submission" date="2017-02" db="UniProtKB">
        <authorList>
            <consortium name="WormBaseParasite"/>
        </authorList>
    </citation>
    <scope>IDENTIFICATION</scope>
</reference>
<dbReference type="SMART" id="SM00389">
    <property type="entry name" value="HOX"/>
    <property type="match status" value="1"/>
</dbReference>